<name>A0A7I9VJ26_9BACT</name>
<keyword evidence="4 6" id="KW-1133">Transmembrane helix</keyword>
<proteinExistence type="predicted"/>
<dbReference type="PANTHER" id="PTHR33529:SF6">
    <property type="entry name" value="YJGP_YJGQ FAMILY PERMEASE"/>
    <property type="match status" value="1"/>
</dbReference>
<keyword evidence="2" id="KW-1003">Cell membrane</keyword>
<reference evidence="8" key="1">
    <citation type="journal article" date="2020" name="Appl. Environ. Microbiol.">
        <title>Diazotrophic Anaeromyxobacter Isolates from Soils.</title>
        <authorList>
            <person name="Masuda Y."/>
            <person name="Yamanaka H."/>
            <person name="Xu Z.X."/>
            <person name="Shiratori Y."/>
            <person name="Aono T."/>
            <person name="Amachi S."/>
            <person name="Senoo K."/>
            <person name="Itoh H."/>
        </authorList>
    </citation>
    <scope>NUCLEOTIDE SEQUENCE [LARGE SCALE GENOMIC DNA]</scope>
    <source>
        <strain evidence="8">R267</strain>
    </source>
</reference>
<evidence type="ECO:0000256" key="3">
    <source>
        <dbReference type="ARBA" id="ARBA00022692"/>
    </source>
</evidence>
<evidence type="ECO:0008006" key="9">
    <source>
        <dbReference type="Google" id="ProtNLM"/>
    </source>
</evidence>
<protein>
    <recommendedName>
        <fullName evidence="9">Permease YjgP/YjgQ family protein</fullName>
    </recommendedName>
</protein>
<dbReference type="Pfam" id="PF03739">
    <property type="entry name" value="LptF_LptG"/>
    <property type="match status" value="1"/>
</dbReference>
<keyword evidence="3 6" id="KW-0812">Transmembrane</keyword>
<keyword evidence="5 6" id="KW-0472">Membrane</keyword>
<dbReference type="EMBL" id="BJTG01000002">
    <property type="protein sequence ID" value="GEJ56363.1"/>
    <property type="molecule type" value="Genomic_DNA"/>
</dbReference>
<keyword evidence="8" id="KW-1185">Reference proteome</keyword>
<feature type="transmembrane region" description="Helical" evidence="6">
    <location>
        <begin position="97"/>
        <end position="116"/>
    </location>
</feature>
<dbReference type="InterPro" id="IPR005495">
    <property type="entry name" value="LptG/LptF_permease"/>
</dbReference>
<dbReference type="RefSeq" id="WP_176063769.1">
    <property type="nucleotide sequence ID" value="NZ_BJTG01000002.1"/>
</dbReference>
<dbReference type="GO" id="GO:0015920">
    <property type="term" value="P:lipopolysaccharide transport"/>
    <property type="evidence" value="ECO:0007669"/>
    <property type="project" value="TreeGrafter"/>
</dbReference>
<evidence type="ECO:0000313" key="8">
    <source>
        <dbReference type="Proteomes" id="UP000503640"/>
    </source>
</evidence>
<comment type="caution">
    <text evidence="7">The sequence shown here is derived from an EMBL/GenBank/DDBJ whole genome shotgun (WGS) entry which is preliminary data.</text>
</comment>
<dbReference type="AlphaFoldDB" id="A0A7I9VJ26"/>
<gene>
    <name evidence="7" type="ORF">AMYX_11040</name>
</gene>
<dbReference type="Proteomes" id="UP000503640">
    <property type="component" value="Unassembled WGS sequence"/>
</dbReference>
<organism evidence="7 8">
    <name type="scientific">Anaeromyxobacter diazotrophicus</name>
    <dbReference type="NCBI Taxonomy" id="2590199"/>
    <lineage>
        <taxon>Bacteria</taxon>
        <taxon>Pseudomonadati</taxon>
        <taxon>Myxococcota</taxon>
        <taxon>Myxococcia</taxon>
        <taxon>Myxococcales</taxon>
        <taxon>Cystobacterineae</taxon>
        <taxon>Anaeromyxobacteraceae</taxon>
        <taxon>Anaeromyxobacter</taxon>
    </lineage>
</organism>
<evidence type="ECO:0000256" key="5">
    <source>
        <dbReference type="ARBA" id="ARBA00023136"/>
    </source>
</evidence>
<dbReference type="PANTHER" id="PTHR33529">
    <property type="entry name" value="SLR0882 PROTEIN-RELATED"/>
    <property type="match status" value="1"/>
</dbReference>
<feature type="transmembrane region" description="Helical" evidence="6">
    <location>
        <begin position="58"/>
        <end position="76"/>
    </location>
</feature>
<evidence type="ECO:0000256" key="1">
    <source>
        <dbReference type="ARBA" id="ARBA00004651"/>
    </source>
</evidence>
<evidence type="ECO:0000256" key="4">
    <source>
        <dbReference type="ARBA" id="ARBA00022989"/>
    </source>
</evidence>
<dbReference type="GO" id="GO:0043190">
    <property type="term" value="C:ATP-binding cassette (ABC) transporter complex"/>
    <property type="evidence" value="ECO:0007669"/>
    <property type="project" value="TreeGrafter"/>
</dbReference>
<evidence type="ECO:0000256" key="2">
    <source>
        <dbReference type="ARBA" id="ARBA00022475"/>
    </source>
</evidence>
<evidence type="ECO:0000313" key="7">
    <source>
        <dbReference type="EMBL" id="GEJ56363.1"/>
    </source>
</evidence>
<sequence>MTLFLHLARRALVAFAGSLAAVVALFLVVDFAENASAFSGPGWVRAALELYANRAAAVAYQTAPAAMLLAAAVTASGLRRTREYTALRALGLGPWRVALPVLAVAALVAAGLGWMADAVVVDATARADEIMATRFHRAGGFQRSREPKRWFRGRDGRRIYHLRGVGGEGGFERVTILEVTPAFRLARRIDAARMAPGPVAGEWILSEVAERSFAADGAVQTAAFASRTYRFDEPPGAFAVRPGRPAEMRRAVLREQAALRRTLGLPAHDFELEWQNRLSYPLAGLPAALVALGLALRRERKGHLTASLLEAVGVSLVFWALQGVCWSLGASGRLPPAAAAWAPDALLLAAGALAMRRYA</sequence>
<comment type="subcellular location">
    <subcellularLocation>
        <location evidence="1">Cell membrane</location>
        <topology evidence="1">Multi-pass membrane protein</topology>
    </subcellularLocation>
</comment>
<accession>A0A7I9VJ26</accession>
<evidence type="ECO:0000256" key="6">
    <source>
        <dbReference type="SAM" id="Phobius"/>
    </source>
</evidence>